<dbReference type="EMBL" id="KN833005">
    <property type="protein sequence ID" value="KIM80245.1"/>
    <property type="molecule type" value="Genomic_DNA"/>
</dbReference>
<reference evidence="3" key="2">
    <citation type="submission" date="2015-01" db="EMBL/GenBank/DDBJ databases">
        <title>Evolutionary Origins and Diversification of the Mycorrhizal Mutualists.</title>
        <authorList>
            <consortium name="DOE Joint Genome Institute"/>
            <consortium name="Mycorrhizal Genomics Consortium"/>
            <person name="Kohler A."/>
            <person name="Kuo A."/>
            <person name="Nagy L.G."/>
            <person name="Floudas D."/>
            <person name="Copeland A."/>
            <person name="Barry K.W."/>
            <person name="Cichocki N."/>
            <person name="Veneault-Fourrey C."/>
            <person name="LaButti K."/>
            <person name="Lindquist E.A."/>
            <person name="Lipzen A."/>
            <person name="Lundell T."/>
            <person name="Morin E."/>
            <person name="Murat C."/>
            <person name="Riley R."/>
            <person name="Ohm R."/>
            <person name="Sun H."/>
            <person name="Tunlid A."/>
            <person name="Henrissat B."/>
            <person name="Grigoriev I.V."/>
            <person name="Hibbett D.S."/>
            <person name="Martin F."/>
        </authorList>
    </citation>
    <scope>NUCLEOTIDE SEQUENCE [LARGE SCALE GENOMIC DNA]</scope>
    <source>
        <strain evidence="3">F 1598</strain>
    </source>
</reference>
<evidence type="ECO:0000256" key="1">
    <source>
        <dbReference type="SAM" id="MobiDB-lite"/>
    </source>
</evidence>
<organism evidence="2 3">
    <name type="scientific">Piloderma croceum (strain F 1598)</name>
    <dbReference type="NCBI Taxonomy" id="765440"/>
    <lineage>
        <taxon>Eukaryota</taxon>
        <taxon>Fungi</taxon>
        <taxon>Dikarya</taxon>
        <taxon>Basidiomycota</taxon>
        <taxon>Agaricomycotina</taxon>
        <taxon>Agaricomycetes</taxon>
        <taxon>Agaricomycetidae</taxon>
        <taxon>Atheliales</taxon>
        <taxon>Atheliaceae</taxon>
        <taxon>Piloderma</taxon>
    </lineage>
</organism>
<dbReference type="InParanoid" id="A0A0C3F6H6"/>
<feature type="region of interest" description="Disordered" evidence="1">
    <location>
        <begin position="170"/>
        <end position="190"/>
    </location>
</feature>
<dbReference type="AlphaFoldDB" id="A0A0C3F6H6"/>
<reference evidence="2 3" key="1">
    <citation type="submission" date="2014-04" db="EMBL/GenBank/DDBJ databases">
        <authorList>
            <consortium name="DOE Joint Genome Institute"/>
            <person name="Kuo A."/>
            <person name="Tarkka M."/>
            <person name="Buscot F."/>
            <person name="Kohler A."/>
            <person name="Nagy L.G."/>
            <person name="Floudas D."/>
            <person name="Copeland A."/>
            <person name="Barry K.W."/>
            <person name="Cichocki N."/>
            <person name="Veneault-Fourrey C."/>
            <person name="LaButti K."/>
            <person name="Lindquist E.A."/>
            <person name="Lipzen A."/>
            <person name="Lundell T."/>
            <person name="Morin E."/>
            <person name="Murat C."/>
            <person name="Sun H."/>
            <person name="Tunlid A."/>
            <person name="Henrissat B."/>
            <person name="Grigoriev I.V."/>
            <person name="Hibbett D.S."/>
            <person name="Martin F."/>
            <person name="Nordberg H.P."/>
            <person name="Cantor M.N."/>
            <person name="Hua S.X."/>
        </authorList>
    </citation>
    <scope>NUCLEOTIDE SEQUENCE [LARGE SCALE GENOMIC DNA]</scope>
    <source>
        <strain evidence="2 3">F 1598</strain>
    </source>
</reference>
<evidence type="ECO:0000313" key="3">
    <source>
        <dbReference type="Proteomes" id="UP000054166"/>
    </source>
</evidence>
<gene>
    <name evidence="2" type="ORF">PILCRDRAFT_89795</name>
</gene>
<name>A0A0C3F6H6_PILCF</name>
<dbReference type="OrthoDB" id="3048394at2759"/>
<accession>A0A0C3F6H6</accession>
<evidence type="ECO:0000313" key="2">
    <source>
        <dbReference type="EMBL" id="KIM80245.1"/>
    </source>
</evidence>
<protein>
    <submittedName>
        <fullName evidence="2">Uncharacterized protein</fullName>
    </submittedName>
</protein>
<sequence>MTTVTAVQLLVYAERVQNSENTILQYSRDLDRLHKWEWPSSTSAHIHPSELHNHHMSHRMLGPCCLCPPAYPNGPDFVEAAMYMVPKGSLSGQYVTSCAQGKLMMERLYNNTGLPIKCYPQREFGENIPPQVTSALEELQGMISTASPSRPLKRTYAMLNITSEVVPNIGMPTHHSKTTSELLGKLDAHK</sequence>
<dbReference type="Proteomes" id="UP000054166">
    <property type="component" value="Unassembled WGS sequence"/>
</dbReference>
<proteinExistence type="predicted"/>
<dbReference type="HOGENOM" id="CLU_084542_0_0_1"/>
<keyword evidence="3" id="KW-1185">Reference proteome</keyword>